<evidence type="ECO:0000256" key="7">
    <source>
        <dbReference type="SAM" id="SignalP"/>
    </source>
</evidence>
<reference evidence="9" key="1">
    <citation type="journal article" date="2019" name="Int. J. Syst. Evol. Microbiol.">
        <title>The Global Catalogue of Microorganisms (GCM) 10K type strain sequencing project: providing services to taxonomists for standard genome sequencing and annotation.</title>
        <authorList>
            <consortium name="The Broad Institute Genomics Platform"/>
            <consortium name="The Broad Institute Genome Sequencing Center for Infectious Disease"/>
            <person name="Wu L."/>
            <person name="Ma J."/>
        </authorList>
    </citation>
    <scope>NUCLEOTIDE SEQUENCE [LARGE SCALE GENOMIC DNA]</scope>
    <source>
        <strain evidence="9">GH52</strain>
    </source>
</reference>
<keyword evidence="4" id="KW-0564">Palmitate</keyword>
<evidence type="ECO:0000256" key="6">
    <source>
        <dbReference type="SAM" id="MobiDB-lite"/>
    </source>
</evidence>
<keyword evidence="2 7" id="KW-0732">Signal</keyword>
<name>A0ABW4YR47_9BACL</name>
<dbReference type="Proteomes" id="UP001597362">
    <property type="component" value="Unassembled WGS sequence"/>
</dbReference>
<evidence type="ECO:0000256" key="3">
    <source>
        <dbReference type="ARBA" id="ARBA00023136"/>
    </source>
</evidence>
<dbReference type="PANTHER" id="PTHR43649">
    <property type="entry name" value="ARABINOSE-BINDING PROTEIN-RELATED"/>
    <property type="match status" value="1"/>
</dbReference>
<dbReference type="InterPro" id="IPR006059">
    <property type="entry name" value="SBP"/>
</dbReference>
<comment type="caution">
    <text evidence="8">The sequence shown here is derived from an EMBL/GenBank/DDBJ whole genome shotgun (WGS) entry which is preliminary data.</text>
</comment>
<dbReference type="CDD" id="cd13580">
    <property type="entry name" value="PBP2_AlgQ_like_1"/>
    <property type="match status" value="1"/>
</dbReference>
<dbReference type="PROSITE" id="PS51257">
    <property type="entry name" value="PROKAR_LIPOPROTEIN"/>
    <property type="match status" value="1"/>
</dbReference>
<dbReference type="EMBL" id="JBHUHO010000049">
    <property type="protein sequence ID" value="MFD2118018.1"/>
    <property type="molecule type" value="Genomic_DNA"/>
</dbReference>
<dbReference type="Gene3D" id="3.40.190.10">
    <property type="entry name" value="Periplasmic binding protein-like II"/>
    <property type="match status" value="2"/>
</dbReference>
<evidence type="ECO:0000256" key="4">
    <source>
        <dbReference type="ARBA" id="ARBA00023139"/>
    </source>
</evidence>
<keyword evidence="9" id="KW-1185">Reference proteome</keyword>
<dbReference type="RefSeq" id="WP_377775523.1">
    <property type="nucleotide sequence ID" value="NZ_JBHUHO010000049.1"/>
</dbReference>
<evidence type="ECO:0000313" key="9">
    <source>
        <dbReference type="Proteomes" id="UP001597362"/>
    </source>
</evidence>
<dbReference type="SUPFAM" id="SSF53850">
    <property type="entry name" value="Periplasmic binding protein-like II"/>
    <property type="match status" value="1"/>
</dbReference>
<evidence type="ECO:0000256" key="1">
    <source>
        <dbReference type="ARBA" id="ARBA00022475"/>
    </source>
</evidence>
<feature type="chain" id="PRO_5045615643" evidence="7">
    <location>
        <begin position="21"/>
        <end position="518"/>
    </location>
</feature>
<keyword evidence="1" id="KW-1003">Cell membrane</keyword>
<keyword evidence="3" id="KW-0472">Membrane</keyword>
<proteinExistence type="predicted"/>
<dbReference type="PANTHER" id="PTHR43649:SF33">
    <property type="entry name" value="POLYGALACTURONAN_RHAMNOGALACTURONAN-BINDING PROTEIN YTCQ"/>
    <property type="match status" value="1"/>
</dbReference>
<gene>
    <name evidence="8" type="ORF">ACFSJH_20090</name>
</gene>
<organism evidence="8 9">
    <name type="scientific">Paenibacillus yanchengensis</name>
    <dbReference type="NCBI Taxonomy" id="2035833"/>
    <lineage>
        <taxon>Bacteria</taxon>
        <taxon>Bacillati</taxon>
        <taxon>Bacillota</taxon>
        <taxon>Bacilli</taxon>
        <taxon>Bacillales</taxon>
        <taxon>Paenibacillaceae</taxon>
        <taxon>Paenibacillus</taxon>
    </lineage>
</organism>
<feature type="signal peptide" evidence="7">
    <location>
        <begin position="1"/>
        <end position="20"/>
    </location>
</feature>
<evidence type="ECO:0000256" key="2">
    <source>
        <dbReference type="ARBA" id="ARBA00022729"/>
    </source>
</evidence>
<evidence type="ECO:0000256" key="5">
    <source>
        <dbReference type="ARBA" id="ARBA00023288"/>
    </source>
</evidence>
<evidence type="ECO:0000313" key="8">
    <source>
        <dbReference type="EMBL" id="MFD2118018.1"/>
    </source>
</evidence>
<protein>
    <submittedName>
        <fullName evidence="8">Extracellular solute-binding protein</fullName>
    </submittedName>
</protein>
<feature type="region of interest" description="Disordered" evidence="6">
    <location>
        <begin position="29"/>
        <end position="49"/>
    </location>
</feature>
<accession>A0ABW4YR47</accession>
<dbReference type="Pfam" id="PF01547">
    <property type="entry name" value="SBP_bac_1"/>
    <property type="match status" value="1"/>
</dbReference>
<keyword evidence="5" id="KW-0449">Lipoprotein</keyword>
<sequence length="518" mass="57629">MKKKLIGSLFIMMCFIAVLGACSSNKPVEQTPTNVEKNGAGEEQATTDPTELSKEKISIKWLNLLHTATPPTNTLLDKIEEFTNVDLEFSWIPAASQVERLNTALASNSLADLVTITILDNASVRNALKAGMFWEVSSYLDEFPNLKAISDDFRTSASIEGKLYGIPFQQPVARNGVIIRKDWLDKLDLPIPKTTDELFKVAEAFTKRDPDGNNVDDTTGFVDRSDLHYGAFKTLASYFGAPSVWSVSEAGEVIPEFEHQGYIDAMDYMKKLYESGYINKDFAVTTKNDQQQSFAQGKSGIYVGMLLDGKNLSNLAEGLQDDMELVLLNDITSTGNPADRAIWSTSNGVGGLIAFPKSEVKDEAELRRVLKFVDDLMSEEMFTLMSYGVEGVHFEMDENKTATITNTDLWMQEVQPLSSTRPRQFGYGIYESDVLRAEGERLIAENTEFAVLNPMYSLESATHSSQGSELIKTVHDATYKYILGQITIEDFHQAVAKWRKSGGDKIIAEYEAAYKAIK</sequence>
<dbReference type="InterPro" id="IPR050490">
    <property type="entry name" value="Bact_solute-bd_prot1"/>
</dbReference>